<protein>
    <recommendedName>
        <fullName evidence="6">Integrase catalytic domain-containing protein</fullName>
    </recommendedName>
</protein>
<dbReference type="AlphaFoldDB" id="A0A8J5YRZ2"/>
<dbReference type="GO" id="GO:0006508">
    <property type="term" value="P:proteolysis"/>
    <property type="evidence" value="ECO:0007669"/>
    <property type="project" value="UniProtKB-KW"/>
</dbReference>
<feature type="compositionally biased region" description="Polar residues" evidence="5">
    <location>
        <begin position="600"/>
        <end position="610"/>
    </location>
</feature>
<dbReference type="Pfam" id="PF22936">
    <property type="entry name" value="Pol_BBD"/>
    <property type="match status" value="1"/>
</dbReference>
<dbReference type="EMBL" id="JAHUZN010000012">
    <property type="protein sequence ID" value="KAG8475429.1"/>
    <property type="molecule type" value="Genomic_DNA"/>
</dbReference>
<evidence type="ECO:0000256" key="5">
    <source>
        <dbReference type="SAM" id="MobiDB-lite"/>
    </source>
</evidence>
<feature type="region of interest" description="Disordered" evidence="5">
    <location>
        <begin position="587"/>
        <end position="610"/>
    </location>
</feature>
<evidence type="ECO:0000259" key="6">
    <source>
        <dbReference type="PROSITE" id="PS50994"/>
    </source>
</evidence>
<evidence type="ECO:0000313" key="7">
    <source>
        <dbReference type="EMBL" id="KAG8475429.1"/>
    </source>
</evidence>
<dbReference type="PANTHER" id="PTHR42648">
    <property type="entry name" value="TRANSPOSASE, PUTATIVE-RELATED"/>
    <property type="match status" value="1"/>
</dbReference>
<dbReference type="SUPFAM" id="SSF56672">
    <property type="entry name" value="DNA/RNA polymerases"/>
    <property type="match status" value="1"/>
</dbReference>
<dbReference type="InterPro" id="IPR054722">
    <property type="entry name" value="PolX-like_BBD"/>
</dbReference>
<keyword evidence="2" id="KW-0479">Metal-binding</keyword>
<dbReference type="GO" id="GO:0015074">
    <property type="term" value="P:DNA integration"/>
    <property type="evidence" value="ECO:0007669"/>
    <property type="project" value="InterPro"/>
</dbReference>
<dbReference type="Proteomes" id="UP000701853">
    <property type="component" value="Chromosome 12"/>
</dbReference>
<dbReference type="Gene3D" id="3.30.420.10">
    <property type="entry name" value="Ribonuclease H-like superfamily/Ribonuclease H"/>
    <property type="match status" value="1"/>
</dbReference>
<evidence type="ECO:0000256" key="1">
    <source>
        <dbReference type="ARBA" id="ARBA00022670"/>
    </source>
</evidence>
<comment type="caution">
    <text evidence="7">The sequence shown here is derived from an EMBL/GenBank/DDBJ whole genome shotgun (WGS) entry which is preliminary data.</text>
</comment>
<organism evidence="7 8">
    <name type="scientific">Gossypium anomalum</name>
    <dbReference type="NCBI Taxonomy" id="47600"/>
    <lineage>
        <taxon>Eukaryota</taxon>
        <taxon>Viridiplantae</taxon>
        <taxon>Streptophyta</taxon>
        <taxon>Embryophyta</taxon>
        <taxon>Tracheophyta</taxon>
        <taxon>Spermatophyta</taxon>
        <taxon>Magnoliopsida</taxon>
        <taxon>eudicotyledons</taxon>
        <taxon>Gunneridae</taxon>
        <taxon>Pentapetalae</taxon>
        <taxon>rosids</taxon>
        <taxon>malvids</taxon>
        <taxon>Malvales</taxon>
        <taxon>Malvaceae</taxon>
        <taxon>Malvoideae</taxon>
        <taxon>Gossypium</taxon>
    </lineage>
</organism>
<keyword evidence="4" id="KW-0378">Hydrolase</keyword>
<dbReference type="InterPro" id="IPR012337">
    <property type="entry name" value="RNaseH-like_sf"/>
</dbReference>
<dbReference type="GO" id="GO:0004190">
    <property type="term" value="F:aspartic-type endopeptidase activity"/>
    <property type="evidence" value="ECO:0007669"/>
    <property type="project" value="UniProtKB-KW"/>
</dbReference>
<reference evidence="7 8" key="1">
    <citation type="journal article" date="2021" name="bioRxiv">
        <title>The Gossypium anomalum genome as a resource for cotton improvement and evolutionary analysis of hybrid incompatibility.</title>
        <authorList>
            <person name="Grover C.E."/>
            <person name="Yuan D."/>
            <person name="Arick M.A."/>
            <person name="Miller E.R."/>
            <person name="Hu G."/>
            <person name="Peterson D.G."/>
            <person name="Wendel J.F."/>
            <person name="Udall J.A."/>
        </authorList>
    </citation>
    <scope>NUCLEOTIDE SEQUENCE [LARGE SCALE GENOMIC DNA]</scope>
    <source>
        <strain evidence="7">JFW-Udall</strain>
        <tissue evidence="7">Leaf</tissue>
    </source>
</reference>
<dbReference type="GO" id="GO:0003676">
    <property type="term" value="F:nucleic acid binding"/>
    <property type="evidence" value="ECO:0007669"/>
    <property type="project" value="InterPro"/>
</dbReference>
<dbReference type="Pfam" id="PF25597">
    <property type="entry name" value="SH3_retrovirus"/>
    <property type="match status" value="1"/>
</dbReference>
<gene>
    <name evidence="7" type="ORF">CXB51_032243</name>
</gene>
<dbReference type="InterPro" id="IPR043502">
    <property type="entry name" value="DNA/RNA_pol_sf"/>
</dbReference>
<proteinExistence type="predicted"/>
<evidence type="ECO:0000256" key="3">
    <source>
        <dbReference type="ARBA" id="ARBA00022750"/>
    </source>
</evidence>
<keyword evidence="8" id="KW-1185">Reference proteome</keyword>
<dbReference type="PROSITE" id="PS50994">
    <property type="entry name" value="INTEGRASE"/>
    <property type="match status" value="1"/>
</dbReference>
<evidence type="ECO:0000256" key="2">
    <source>
        <dbReference type="ARBA" id="ARBA00022723"/>
    </source>
</evidence>
<keyword evidence="3" id="KW-0064">Aspartyl protease</keyword>
<feature type="compositionally biased region" description="Polar residues" evidence="5">
    <location>
        <begin position="615"/>
        <end position="626"/>
    </location>
</feature>
<accession>A0A8J5YRZ2</accession>
<evidence type="ECO:0000256" key="4">
    <source>
        <dbReference type="ARBA" id="ARBA00022801"/>
    </source>
</evidence>
<dbReference type="InterPro" id="IPR025724">
    <property type="entry name" value="GAG-pre-integrase_dom"/>
</dbReference>
<feature type="domain" description="Integrase catalytic" evidence="6">
    <location>
        <begin position="356"/>
        <end position="516"/>
    </location>
</feature>
<dbReference type="OrthoDB" id="1729718at2759"/>
<dbReference type="PANTHER" id="PTHR42648:SF28">
    <property type="entry name" value="TRANSPOSON-ENCODED PROTEIN WITH RIBONUCLEASE H-LIKE AND RETROVIRUS ZINC FINGER-LIKE DOMAINS"/>
    <property type="match status" value="1"/>
</dbReference>
<dbReference type="InterPro" id="IPR036397">
    <property type="entry name" value="RNaseH_sf"/>
</dbReference>
<evidence type="ECO:0000313" key="8">
    <source>
        <dbReference type="Proteomes" id="UP000701853"/>
    </source>
</evidence>
<dbReference type="GO" id="GO:0046872">
    <property type="term" value="F:metal ion binding"/>
    <property type="evidence" value="ECO:0007669"/>
    <property type="project" value="UniProtKB-KW"/>
</dbReference>
<feature type="compositionally biased region" description="Basic and acidic residues" evidence="5">
    <location>
        <begin position="589"/>
        <end position="599"/>
    </location>
</feature>
<keyword evidence="1" id="KW-0645">Protease</keyword>
<dbReference type="Pfam" id="PF07727">
    <property type="entry name" value="RVT_2"/>
    <property type="match status" value="1"/>
</dbReference>
<name>A0A8J5YRZ2_9ROSI</name>
<dbReference type="InterPro" id="IPR013103">
    <property type="entry name" value="RVT_2"/>
</dbReference>
<dbReference type="Pfam" id="PF13976">
    <property type="entry name" value="gag_pre-integrs"/>
    <property type="match status" value="1"/>
</dbReference>
<feature type="region of interest" description="Disordered" evidence="5">
    <location>
        <begin position="615"/>
        <end position="634"/>
    </location>
</feature>
<dbReference type="InterPro" id="IPR057670">
    <property type="entry name" value="SH3_retrovirus"/>
</dbReference>
<dbReference type="InterPro" id="IPR039537">
    <property type="entry name" value="Retrotran_Ty1/copia-like"/>
</dbReference>
<dbReference type="SUPFAM" id="SSF53098">
    <property type="entry name" value="Ribonuclease H-like"/>
    <property type="match status" value="1"/>
</dbReference>
<sequence>MRVSVPAPLASLLRFWQRMTLAAKGMLIRVVPLGTVGNQKGIMVLVHGVDRGSKRMRRLFEEDDDGGDMAINEQQGDQAFFKDILPLSNKSSSRKGIEDDLENDHFLVKFHVTEDYTKMLSESSWIIYSNYLTIRPWMKTFSMVQDYIFVRIKERVSLLVGDKIGMLIMIVERHRNEIFAVNLRVDRSLQTKGKQPENSGEANVVEDYSDGELLVAFVSDSKVSEEWILDSGCIFHMSPNRDWFTTYETVSEGVVLMGNNTSCKIAGVATIKVKMFDRVVKTLSDVRHVPELKRNLISLSTLDSKGYRYTAESGDSTITGDAAITSSFLSNDDITKLWHMRLDHMSENGMVELSKRGLLDGSKREFDLPEESITRRKRWSIFILICGGHPECLREKSDMFSAFKSWKIMIEKLTGKQIKYLRTDNDLEFCSNKFNRLCKSEGIMRHLTVRHTPQQNGVAERINRTIMEKVRCMLSNANLPKSFWAEATSTACFFINRSPSVAIEKKTAQEVWSGNLANYSDLKIFGCPAYAHVDSGKLEPRSIKCVFLGYKAGVKGYKLWCPENRKVMISRDVVFYETVMLPNLSLKDSSNKENQKQVEHQINTKSTPQASTKIDNRVASSPQHSIVKNRSRREIKPPKKYTEADLVAYALNVAKDIDANREPSNYSEAISCEDSEKWMFAMQEEMESLHKNRTWDLVKLPKGVDFTYVFSPVVKHSLIRALVGIVAMHDLELEQLDVKTVFLHGELEEDVYMQQPEGFTILKKEDTVFLLKKSLYGLKQSPRQWYKRLDSFMTSHDFKRSSFDSCIYFKKNSDGSFMYLLLYVDDMLIAAKDKGEIRKVKAQLSKKFEMKDLGPAKKTLGMEILRDRKTSKLYLSQKGYIEKVLCRFNMQSAKTVSIPLAAHFRLSSALSPQSNNEIEYMSHVPYSNAVGSLMYAIVCSRLDLSYAVSVVSRYMFGRTEDGFIGYVDVDFAGDLDRRRSLTAEYMVITEACKEAIWLNGLFSELNEDLQINTVFCDS</sequence>
<dbReference type="InterPro" id="IPR001584">
    <property type="entry name" value="Integrase_cat-core"/>
</dbReference>